<evidence type="ECO:0000313" key="5">
    <source>
        <dbReference type="EMBL" id="GLD65868.1"/>
    </source>
</evidence>
<gene>
    <name evidence="5" type="ORF">AKAME5_001730500</name>
</gene>
<feature type="domain" description="BRO1" evidence="4">
    <location>
        <begin position="3"/>
        <end position="330"/>
    </location>
</feature>
<dbReference type="FunFam" id="1.25.40.280:FF:000001">
    <property type="entry name" value="programmed cell death 6-interacting protein-like isoform X1"/>
    <property type="match status" value="1"/>
</dbReference>
<dbReference type="GO" id="GO:0005768">
    <property type="term" value="C:endosome"/>
    <property type="evidence" value="ECO:0007669"/>
    <property type="project" value="TreeGrafter"/>
</dbReference>
<feature type="compositionally biased region" description="Polar residues" evidence="3">
    <location>
        <begin position="320"/>
        <end position="330"/>
    </location>
</feature>
<feature type="non-terminal residue" evidence="5">
    <location>
        <position position="1"/>
    </location>
</feature>
<protein>
    <recommendedName>
        <fullName evidence="2">Programmed cell death 6-interacting protein</fullName>
    </recommendedName>
</protein>
<evidence type="ECO:0000256" key="1">
    <source>
        <dbReference type="ARBA" id="ARBA00004476"/>
    </source>
</evidence>
<accession>A0AAD3RE99</accession>
<dbReference type="GO" id="GO:0090543">
    <property type="term" value="C:Flemming body"/>
    <property type="evidence" value="ECO:0007669"/>
    <property type="project" value="UniProtKB-SubCell"/>
</dbReference>
<comment type="caution">
    <text evidence="5">The sequence shown here is derived from an EMBL/GenBank/DDBJ whole genome shotgun (WGS) entry which is preliminary data.</text>
</comment>
<organism evidence="5 6">
    <name type="scientific">Lates japonicus</name>
    <name type="common">Japanese lates</name>
    <dbReference type="NCBI Taxonomy" id="270547"/>
    <lineage>
        <taxon>Eukaryota</taxon>
        <taxon>Metazoa</taxon>
        <taxon>Chordata</taxon>
        <taxon>Craniata</taxon>
        <taxon>Vertebrata</taxon>
        <taxon>Euteleostomi</taxon>
        <taxon>Actinopterygii</taxon>
        <taxon>Neopterygii</taxon>
        <taxon>Teleostei</taxon>
        <taxon>Neoteleostei</taxon>
        <taxon>Acanthomorphata</taxon>
        <taxon>Carangaria</taxon>
        <taxon>Carangaria incertae sedis</taxon>
        <taxon>Centropomidae</taxon>
        <taxon>Lates</taxon>
    </lineage>
</organism>
<dbReference type="GO" id="GO:0000281">
    <property type="term" value="P:mitotic cytokinesis"/>
    <property type="evidence" value="ECO:0007669"/>
    <property type="project" value="TreeGrafter"/>
</dbReference>
<dbReference type="Gene3D" id="1.25.40.280">
    <property type="entry name" value="alix/aip1 like domains"/>
    <property type="match status" value="1"/>
</dbReference>
<keyword evidence="6" id="KW-1185">Reference proteome</keyword>
<comment type="subcellular location">
    <subcellularLocation>
        <location evidence="1">Midbody</location>
        <location evidence="1">Midbody ring</location>
    </subcellularLocation>
</comment>
<reference evidence="5" key="1">
    <citation type="submission" date="2022-08" db="EMBL/GenBank/DDBJ databases">
        <title>Genome sequencing of akame (Lates japonicus).</title>
        <authorList>
            <person name="Hashiguchi Y."/>
            <person name="Takahashi H."/>
        </authorList>
    </citation>
    <scope>NUCLEOTIDE SEQUENCE</scope>
    <source>
        <strain evidence="5">Kochi</strain>
    </source>
</reference>
<dbReference type="InterPro" id="IPR038499">
    <property type="entry name" value="BRO1_sf"/>
</dbReference>
<proteinExistence type="predicted"/>
<dbReference type="InterPro" id="IPR004328">
    <property type="entry name" value="BRO1_dom"/>
</dbReference>
<dbReference type="AlphaFoldDB" id="A0AAD3RE99"/>
<dbReference type="Pfam" id="PF03097">
    <property type="entry name" value="BRO1"/>
    <property type="match status" value="1"/>
</dbReference>
<dbReference type="EMBL" id="BRZM01000084">
    <property type="protein sequence ID" value="GLD65868.1"/>
    <property type="molecule type" value="Genomic_DNA"/>
</dbReference>
<dbReference type="PROSITE" id="PS51180">
    <property type="entry name" value="BRO1"/>
    <property type="match status" value="1"/>
</dbReference>
<sequence length="330" mass="36606">MATFISVPLKKSSEVDLVKPLSKFVTATYPAGEEQGEYVRAVEELNKLRKNALGRPLDKHESSLEILLRYYDQLCAVEPKFPFSENQLCLTFTWKDAFDKGSLFGGSVKLALASLGYEKTCVLFNAAALASQIASEQNLDNDEGLKAAAKYYQLASGAFGHIKDTVLSTLNREPTMDISPETVGTLSLIMLAQAQEVFFLKATSDKMKDAVIAKLANQAADFYGDAFKQCQYKDNLPKYFYFQEVLRFCDPAASIMQTSMRLHPRRLTKQKKRFGSARPLAAKRLAALSTMTRVPKSGSGDISGQSSTGQSHHHHTSTQPRNSTDLFEKM</sequence>
<name>A0AAD3RE99_LATJO</name>
<evidence type="ECO:0000256" key="3">
    <source>
        <dbReference type="SAM" id="MobiDB-lite"/>
    </source>
</evidence>
<evidence type="ECO:0000256" key="2">
    <source>
        <dbReference type="ARBA" id="ARBA00074846"/>
    </source>
</evidence>
<dbReference type="PANTHER" id="PTHR23030">
    <property type="entry name" value="PCD6 INTERACTING PROTEIN-RELATED"/>
    <property type="match status" value="1"/>
</dbReference>
<dbReference type="SMART" id="SM01041">
    <property type="entry name" value="BRO1"/>
    <property type="match status" value="1"/>
</dbReference>
<evidence type="ECO:0000313" key="6">
    <source>
        <dbReference type="Proteomes" id="UP001279410"/>
    </source>
</evidence>
<feature type="region of interest" description="Disordered" evidence="3">
    <location>
        <begin position="292"/>
        <end position="330"/>
    </location>
</feature>
<dbReference type="PANTHER" id="PTHR23030:SF39">
    <property type="entry name" value="PROGRAMMED CELL DEATH 6-INTERACTING PROTEIN"/>
    <property type="match status" value="1"/>
</dbReference>
<evidence type="ECO:0000259" key="4">
    <source>
        <dbReference type="PROSITE" id="PS51180"/>
    </source>
</evidence>
<dbReference type="Proteomes" id="UP001279410">
    <property type="component" value="Unassembled WGS sequence"/>
</dbReference>